<keyword evidence="3" id="KW-0050">Antiport</keyword>
<feature type="compositionally biased region" description="Acidic residues" evidence="9">
    <location>
        <begin position="370"/>
        <end position="385"/>
    </location>
</feature>
<evidence type="ECO:0000256" key="4">
    <source>
        <dbReference type="ARBA" id="ARBA00022568"/>
    </source>
</evidence>
<keyword evidence="7 10" id="KW-0472">Membrane</keyword>
<proteinExistence type="inferred from homology"/>
<dbReference type="FunFam" id="1.20.1420.30:FF:000005">
    <property type="entry name" value="sodium/potassium/calcium exchanger 3 isoform X1"/>
    <property type="match status" value="1"/>
</dbReference>
<feature type="transmembrane region" description="Helical" evidence="10">
    <location>
        <begin position="12"/>
        <end position="29"/>
    </location>
</feature>
<dbReference type="InterPro" id="IPR044880">
    <property type="entry name" value="NCX_ion-bd_dom_sf"/>
</dbReference>
<evidence type="ECO:0000256" key="1">
    <source>
        <dbReference type="ARBA" id="ARBA00004141"/>
    </source>
</evidence>
<dbReference type="InterPro" id="IPR004481">
    <property type="entry name" value="K/Na/Ca-exchanger"/>
</dbReference>
<sequence>MKAPGRPGRTLLLPRLFIGGLGLLTAAWICPFSEPTGSHGQTVGDGMLLSKRQILQKEDNQTSSRSAINEFPEDIFTLDQRRQGAVLLHVLCAIYMFHALAIVCDVYFVPSLEKVSENLHLSQDVAGATFMAAGSSAPELFTSLIGVFITKGDVGVGTIVGSAVFNILVIIGLCGIFSGQPISLSWWPLFRDAVFYIISIVVLILVIYDEKVLWWETIILISMYGIYIIIMKFNRPLCCLMERHCSVEGQPCLSSFRRTTAVGNAGDCENDTVPLKPDSCVVAGQDSAVVMVDELLNLHPQQLSFSERQRLIRARVSPEEATAAGEEVLSPSGTWRRENGTMAEGDRHLQEGEKDTGKESAGETGGSSQQEEEEEEEQEKGEEEENAFRPFILPDGPGMRLKWLLSWPVSFLLHFTIPDCSQPRWERWYLLTFLASTLWIALFSYLMVWMVTIISYTLGIPDVIMGITFLAAGTSVPDCMASLIVARQGMGDMAVSNSIGSNIFDVLLGLGFPWALRTLIVSYGSVVTINSKGLVYSVVLLLASVSLTVLCVHLNRWRLDRRLGLCLLLFYAIFLLCSVGFEKL</sequence>
<dbReference type="InterPro" id="IPR004837">
    <property type="entry name" value="NaCa_Exmemb"/>
</dbReference>
<feature type="transmembrane region" description="Helical" evidence="10">
    <location>
        <begin position="214"/>
        <end position="233"/>
    </location>
</feature>
<dbReference type="PANTHER" id="PTHR10846:SF28">
    <property type="entry name" value="SODIUM_POTASSIUM_CALCIUM EXCHANGER 3-LIKE ISOFORM X1"/>
    <property type="match status" value="1"/>
</dbReference>
<dbReference type="InParanoid" id="A0A2I4B1N6"/>
<gene>
    <name evidence="13" type="primary">slc24a6a</name>
</gene>
<keyword evidence="12" id="KW-1185">Reference proteome</keyword>
<comment type="similarity">
    <text evidence="2">Belongs to the Ca(2+):cation antiporter (CaCA) (TC 2.A.19) family. SLC24A subfamily.</text>
</comment>
<feature type="transmembrane region" description="Helical" evidence="10">
    <location>
        <begin position="189"/>
        <end position="208"/>
    </location>
</feature>
<dbReference type="GO" id="GO:0005262">
    <property type="term" value="F:calcium channel activity"/>
    <property type="evidence" value="ECO:0007669"/>
    <property type="project" value="TreeGrafter"/>
</dbReference>
<dbReference type="KEGG" id="alim:106516039"/>
<comment type="subcellular location">
    <subcellularLocation>
        <location evidence="1">Membrane</location>
        <topology evidence="1">Multi-pass membrane protein</topology>
    </subcellularLocation>
</comment>
<name>A0A2I4B1N6_AUSLI</name>
<dbReference type="NCBIfam" id="TIGR00367">
    <property type="entry name" value="calcium/sodium antiporter"/>
    <property type="match status" value="1"/>
</dbReference>
<dbReference type="Pfam" id="PF01699">
    <property type="entry name" value="Na_Ca_ex"/>
    <property type="match status" value="2"/>
</dbReference>
<dbReference type="PANTHER" id="PTHR10846">
    <property type="entry name" value="SODIUM/POTASSIUM/CALCIUM EXCHANGER"/>
    <property type="match status" value="1"/>
</dbReference>
<dbReference type="GO" id="GO:0005886">
    <property type="term" value="C:plasma membrane"/>
    <property type="evidence" value="ECO:0007669"/>
    <property type="project" value="TreeGrafter"/>
</dbReference>
<evidence type="ECO:0000256" key="9">
    <source>
        <dbReference type="SAM" id="MobiDB-lite"/>
    </source>
</evidence>
<dbReference type="GO" id="GO:0008273">
    <property type="term" value="F:calcium, potassium:sodium antiporter activity"/>
    <property type="evidence" value="ECO:0007669"/>
    <property type="project" value="TreeGrafter"/>
</dbReference>
<evidence type="ECO:0000256" key="7">
    <source>
        <dbReference type="ARBA" id="ARBA00023136"/>
    </source>
</evidence>
<evidence type="ECO:0000256" key="3">
    <source>
        <dbReference type="ARBA" id="ARBA00022449"/>
    </source>
</evidence>
<dbReference type="Gene3D" id="1.20.1420.30">
    <property type="entry name" value="NCX, central ion-binding region"/>
    <property type="match status" value="2"/>
</dbReference>
<evidence type="ECO:0000313" key="13">
    <source>
        <dbReference type="RefSeq" id="XP_013861656.1"/>
    </source>
</evidence>
<evidence type="ECO:0000256" key="10">
    <source>
        <dbReference type="SAM" id="Phobius"/>
    </source>
</evidence>
<feature type="transmembrane region" description="Helical" evidence="10">
    <location>
        <begin position="533"/>
        <end position="551"/>
    </location>
</feature>
<evidence type="ECO:0000256" key="6">
    <source>
        <dbReference type="ARBA" id="ARBA00022989"/>
    </source>
</evidence>
<keyword evidence="4" id="KW-0813">Transport</keyword>
<feature type="transmembrane region" description="Helical" evidence="10">
    <location>
        <begin position="463"/>
        <end position="485"/>
    </location>
</feature>
<evidence type="ECO:0000256" key="5">
    <source>
        <dbReference type="ARBA" id="ARBA00022692"/>
    </source>
</evidence>
<keyword evidence="6 10" id="KW-1133">Transmembrane helix</keyword>
<feature type="transmembrane region" description="Helical" evidence="10">
    <location>
        <begin position="506"/>
        <end position="527"/>
    </location>
</feature>
<feature type="transmembrane region" description="Helical" evidence="10">
    <location>
        <begin position="563"/>
        <end position="581"/>
    </location>
</feature>
<reference evidence="13" key="1">
    <citation type="submission" date="2025-08" db="UniProtKB">
        <authorList>
            <consortium name="RefSeq"/>
        </authorList>
    </citation>
    <scope>IDENTIFICATION</scope>
    <source>
        <strain evidence="13">Quisiro</strain>
        <tissue evidence="13">Liver</tissue>
    </source>
</reference>
<keyword evidence="4" id="KW-0406">Ion transport</keyword>
<comment type="catalytic activity">
    <reaction evidence="8">
        <text>Ca(2+)(out) + K(+)(out) + 4 Na(+)(in) = Ca(2+)(in) + K(+)(in) + 4 Na(+)(out)</text>
        <dbReference type="Rhea" id="RHEA:69967"/>
        <dbReference type="ChEBI" id="CHEBI:29101"/>
        <dbReference type="ChEBI" id="CHEBI:29103"/>
        <dbReference type="ChEBI" id="CHEBI:29108"/>
    </reaction>
</comment>
<dbReference type="RefSeq" id="XP_013861656.1">
    <property type="nucleotide sequence ID" value="XM_014006202.1"/>
</dbReference>
<organism evidence="12 13">
    <name type="scientific">Austrofundulus limnaeus</name>
    <name type="common">Annual killifish</name>
    <dbReference type="NCBI Taxonomy" id="52670"/>
    <lineage>
        <taxon>Eukaryota</taxon>
        <taxon>Metazoa</taxon>
        <taxon>Chordata</taxon>
        <taxon>Craniata</taxon>
        <taxon>Vertebrata</taxon>
        <taxon>Euteleostomi</taxon>
        <taxon>Actinopterygii</taxon>
        <taxon>Neopterygii</taxon>
        <taxon>Teleostei</taxon>
        <taxon>Neoteleostei</taxon>
        <taxon>Acanthomorphata</taxon>
        <taxon>Ovalentaria</taxon>
        <taxon>Atherinomorphae</taxon>
        <taxon>Cyprinodontiformes</taxon>
        <taxon>Rivulidae</taxon>
        <taxon>Austrofundulus</taxon>
    </lineage>
</organism>
<evidence type="ECO:0000313" key="12">
    <source>
        <dbReference type="Proteomes" id="UP000192220"/>
    </source>
</evidence>
<dbReference type="OrthoDB" id="2127281at2759"/>
<dbReference type="AlphaFoldDB" id="A0A2I4B1N6"/>
<dbReference type="CTD" id="561209"/>
<feature type="compositionally biased region" description="Basic and acidic residues" evidence="9">
    <location>
        <begin position="335"/>
        <end position="361"/>
    </location>
</feature>
<keyword evidence="4" id="KW-0106">Calcium</keyword>
<protein>
    <submittedName>
        <fullName evidence="13">Sodium/potassium/calcium exchanger 3</fullName>
    </submittedName>
</protein>
<dbReference type="FunFam" id="1.20.1420.30:FF:000004">
    <property type="entry name" value="Sodium/potassium/calcium exchanger 2 isoform 1"/>
    <property type="match status" value="1"/>
</dbReference>
<keyword evidence="5 10" id="KW-0812">Transmembrane</keyword>
<evidence type="ECO:0000256" key="2">
    <source>
        <dbReference type="ARBA" id="ARBA00005364"/>
    </source>
</evidence>
<accession>A0A2I4B1N6</accession>
<dbReference type="Proteomes" id="UP000192220">
    <property type="component" value="Unplaced"/>
</dbReference>
<feature type="domain" description="Sodium/calcium exchanger membrane region" evidence="11">
    <location>
        <begin position="90"/>
        <end position="231"/>
    </location>
</feature>
<feature type="transmembrane region" description="Helical" evidence="10">
    <location>
        <begin position="86"/>
        <end position="109"/>
    </location>
</feature>
<evidence type="ECO:0000259" key="11">
    <source>
        <dbReference type="Pfam" id="PF01699"/>
    </source>
</evidence>
<feature type="transmembrane region" description="Helical" evidence="10">
    <location>
        <begin position="155"/>
        <end position="177"/>
    </location>
</feature>
<dbReference type="GO" id="GO:0006874">
    <property type="term" value="P:intracellular calcium ion homeostasis"/>
    <property type="evidence" value="ECO:0007669"/>
    <property type="project" value="TreeGrafter"/>
</dbReference>
<feature type="transmembrane region" description="Helical" evidence="10">
    <location>
        <begin position="428"/>
        <end position="451"/>
    </location>
</feature>
<keyword evidence="4" id="KW-0109">Calcium transport</keyword>
<feature type="domain" description="Sodium/calcium exchanger membrane region" evidence="11">
    <location>
        <begin position="429"/>
        <end position="578"/>
    </location>
</feature>
<feature type="region of interest" description="Disordered" evidence="9">
    <location>
        <begin position="316"/>
        <end position="389"/>
    </location>
</feature>
<evidence type="ECO:0000256" key="8">
    <source>
        <dbReference type="ARBA" id="ARBA00033627"/>
    </source>
</evidence>